<dbReference type="PANTHER" id="PTHR13620:SF59">
    <property type="entry name" value="POLYNUCLEOTIDYL TRANSFERASE, RIBONUCLEASE H-LIKE SUPERFAMILY PROTEIN"/>
    <property type="match status" value="1"/>
</dbReference>
<proteinExistence type="predicted"/>
<dbReference type="InterPro" id="IPR051132">
    <property type="entry name" value="3-5_Exonuclease_domain"/>
</dbReference>
<comment type="caution">
    <text evidence="4">The sequence shown here is derived from an EMBL/GenBank/DDBJ whole genome shotgun (WGS) entry which is preliminary data.</text>
</comment>
<keyword evidence="2" id="KW-0378">Hydrolase</keyword>
<gene>
    <name evidence="4" type="ORF">ISN44_As09g016580</name>
</gene>
<keyword evidence="5" id="KW-1185">Reference proteome</keyword>
<dbReference type="CDD" id="cd06141">
    <property type="entry name" value="WRN_exo"/>
    <property type="match status" value="1"/>
</dbReference>
<dbReference type="AlphaFoldDB" id="A0A8T2AHC1"/>
<name>A0A8T2AHC1_ARASU</name>
<dbReference type="EMBL" id="JAEFBJ010000009">
    <property type="protein sequence ID" value="KAG7573368.1"/>
    <property type="molecule type" value="Genomic_DNA"/>
</dbReference>
<feature type="domain" description="3'-5' exonuclease" evidence="3">
    <location>
        <begin position="34"/>
        <end position="210"/>
    </location>
</feature>
<organism evidence="4 5">
    <name type="scientific">Arabidopsis suecica</name>
    <name type="common">Swedish thale-cress</name>
    <name type="synonym">Cardaminopsis suecica</name>
    <dbReference type="NCBI Taxonomy" id="45249"/>
    <lineage>
        <taxon>Eukaryota</taxon>
        <taxon>Viridiplantae</taxon>
        <taxon>Streptophyta</taxon>
        <taxon>Embryophyta</taxon>
        <taxon>Tracheophyta</taxon>
        <taxon>Spermatophyta</taxon>
        <taxon>Magnoliopsida</taxon>
        <taxon>eudicotyledons</taxon>
        <taxon>Gunneridae</taxon>
        <taxon>Pentapetalae</taxon>
        <taxon>rosids</taxon>
        <taxon>malvids</taxon>
        <taxon>Brassicales</taxon>
        <taxon>Brassicaceae</taxon>
        <taxon>Camelineae</taxon>
        <taxon>Arabidopsis</taxon>
    </lineage>
</organism>
<dbReference type="GO" id="GO:0005634">
    <property type="term" value="C:nucleus"/>
    <property type="evidence" value="ECO:0007669"/>
    <property type="project" value="TreeGrafter"/>
</dbReference>
<dbReference type="FunFam" id="3.30.420.10:FF:000149">
    <property type="entry name" value="Polynucleotidyl transferase, ribonuclease H-like superfamily protein"/>
    <property type="match status" value="1"/>
</dbReference>
<dbReference type="PANTHER" id="PTHR13620">
    <property type="entry name" value="3-5 EXONUCLEASE"/>
    <property type="match status" value="1"/>
</dbReference>
<dbReference type="GO" id="GO:0005737">
    <property type="term" value="C:cytoplasm"/>
    <property type="evidence" value="ECO:0007669"/>
    <property type="project" value="TreeGrafter"/>
</dbReference>
<dbReference type="InterPro" id="IPR002562">
    <property type="entry name" value="3'-5'_exonuclease_dom"/>
</dbReference>
<evidence type="ECO:0000256" key="2">
    <source>
        <dbReference type="ARBA" id="ARBA00022801"/>
    </source>
</evidence>
<accession>A0A8T2AHC1</accession>
<protein>
    <submittedName>
        <fullName evidence="4">Ribonuclease H-like superfamily</fullName>
    </submittedName>
</protein>
<dbReference type="Pfam" id="PF01612">
    <property type="entry name" value="DNA_pol_A_exo1"/>
    <property type="match status" value="1"/>
</dbReference>
<dbReference type="Proteomes" id="UP000694251">
    <property type="component" value="Chromosome 9"/>
</dbReference>
<evidence type="ECO:0000259" key="3">
    <source>
        <dbReference type="SMART" id="SM00474"/>
    </source>
</evidence>
<dbReference type="GO" id="GO:0008408">
    <property type="term" value="F:3'-5' exonuclease activity"/>
    <property type="evidence" value="ECO:0007669"/>
    <property type="project" value="InterPro"/>
</dbReference>
<dbReference type="GO" id="GO:0003676">
    <property type="term" value="F:nucleic acid binding"/>
    <property type="evidence" value="ECO:0007669"/>
    <property type="project" value="InterPro"/>
</dbReference>
<reference evidence="4 5" key="1">
    <citation type="submission" date="2020-12" db="EMBL/GenBank/DDBJ databases">
        <title>Concerted genomic and epigenomic changes stabilize Arabidopsis allopolyploids.</title>
        <authorList>
            <person name="Chen Z."/>
        </authorList>
    </citation>
    <scope>NUCLEOTIDE SEQUENCE [LARGE SCALE GENOMIC DNA]</scope>
    <source>
        <strain evidence="4">As9502</strain>
        <tissue evidence="4">Leaf</tissue>
    </source>
</reference>
<evidence type="ECO:0000313" key="5">
    <source>
        <dbReference type="Proteomes" id="UP000694251"/>
    </source>
</evidence>
<keyword evidence="1" id="KW-0540">Nuclease</keyword>
<evidence type="ECO:0000313" key="4">
    <source>
        <dbReference type="EMBL" id="KAG7573368.1"/>
    </source>
</evidence>
<dbReference type="SMART" id="SM00474">
    <property type="entry name" value="35EXOc"/>
    <property type="match status" value="1"/>
</dbReference>
<evidence type="ECO:0000256" key="1">
    <source>
        <dbReference type="ARBA" id="ARBA00022722"/>
    </source>
</evidence>
<dbReference type="OrthoDB" id="2016695at2759"/>
<dbReference type="GO" id="GO:0006139">
    <property type="term" value="P:nucleobase-containing compound metabolic process"/>
    <property type="evidence" value="ECO:0007669"/>
    <property type="project" value="InterPro"/>
</dbReference>
<sequence>MARIRRRTRKHHFNEEHHVDFFGERLIVTVTHTPSVIRRWIHSIRFFNRLRSSHPLVVGLGVQWTPGRSGSDPPADILQLCVGIRCLIIQLSHCKYVPDILRSFLEDRTITFVGFWNNQDEHKLERSHHRLEIWRLVDIRDYLPTWLWKCSFERIVEECLGHQGVRKDEEIRRSNWGARSLSDDQIVQASHDVFVCCKLGVKERVWKMRA</sequence>